<dbReference type="GO" id="GO:0035145">
    <property type="term" value="C:exon-exon junction complex"/>
    <property type="evidence" value="ECO:0007669"/>
    <property type="project" value="TreeGrafter"/>
</dbReference>
<evidence type="ECO:0000256" key="3">
    <source>
        <dbReference type="SAM" id="MobiDB-lite"/>
    </source>
</evidence>
<evidence type="ECO:0000313" key="6">
    <source>
        <dbReference type="Proteomes" id="UP000614601"/>
    </source>
</evidence>
<comment type="caution">
    <text evidence="5">The sequence shown here is derived from an EMBL/GenBank/DDBJ whole genome shotgun (WGS) entry which is preliminary data.</text>
</comment>
<comment type="similarity">
    <text evidence="1">Belongs to the pym family.</text>
</comment>
<accession>A0A811K5H6</accession>
<protein>
    <recommendedName>
        <fullName evidence="2">Partner of Y14 and mago</fullName>
    </recommendedName>
</protein>
<dbReference type="EMBL" id="CAJFDH010000002">
    <property type="protein sequence ID" value="CAD5210658.1"/>
    <property type="molecule type" value="Genomic_DNA"/>
</dbReference>
<proteinExistence type="inferred from homology"/>
<dbReference type="AlphaFoldDB" id="A0A811K5H6"/>
<feature type="domain" description="WIBG Mago-binding" evidence="4">
    <location>
        <begin position="16"/>
        <end position="42"/>
    </location>
</feature>
<evidence type="ECO:0000256" key="2">
    <source>
        <dbReference type="ARBA" id="ARBA00018898"/>
    </source>
</evidence>
<evidence type="ECO:0000256" key="1">
    <source>
        <dbReference type="ARBA" id="ARBA00009394"/>
    </source>
</evidence>
<dbReference type="GO" id="GO:0003723">
    <property type="term" value="F:RNA binding"/>
    <property type="evidence" value="ECO:0007669"/>
    <property type="project" value="TreeGrafter"/>
</dbReference>
<name>A0A811K5H6_9BILA</name>
<dbReference type="Pfam" id="PF09282">
    <property type="entry name" value="Mago-bind"/>
    <property type="match status" value="1"/>
</dbReference>
<dbReference type="PANTHER" id="PTHR22959:SF0">
    <property type="entry name" value="PARTNER OF Y14 AND MAGO"/>
    <property type="match status" value="1"/>
</dbReference>
<dbReference type="GO" id="GO:0005737">
    <property type="term" value="C:cytoplasm"/>
    <property type="evidence" value="ECO:0007669"/>
    <property type="project" value="TreeGrafter"/>
</dbReference>
<feature type="region of interest" description="Disordered" evidence="3">
    <location>
        <begin position="42"/>
        <end position="109"/>
    </location>
</feature>
<dbReference type="Proteomes" id="UP000783686">
    <property type="component" value="Unassembled WGS sequence"/>
</dbReference>
<feature type="region of interest" description="Disordered" evidence="3">
    <location>
        <begin position="1"/>
        <end position="26"/>
    </location>
</feature>
<keyword evidence="6" id="KW-1185">Reference proteome</keyword>
<dbReference type="InterPro" id="IPR015362">
    <property type="entry name" value="WIBG_mago-bd"/>
</dbReference>
<feature type="compositionally biased region" description="Basic and acidic residues" evidence="3">
    <location>
        <begin position="74"/>
        <end position="87"/>
    </location>
</feature>
<dbReference type="SMART" id="SM01273">
    <property type="entry name" value="Mago-bind"/>
    <property type="match status" value="1"/>
</dbReference>
<dbReference type="GO" id="GO:1903259">
    <property type="term" value="P:exon-exon junction complex disassembly"/>
    <property type="evidence" value="ECO:0007669"/>
    <property type="project" value="InterPro"/>
</dbReference>
<dbReference type="InterPro" id="IPR036348">
    <property type="entry name" value="WIBG_N_sf"/>
</dbReference>
<dbReference type="Proteomes" id="UP000614601">
    <property type="component" value="Unassembled WGS sequence"/>
</dbReference>
<feature type="compositionally biased region" description="Basic and acidic residues" evidence="3">
    <location>
        <begin position="42"/>
        <end position="62"/>
    </location>
</feature>
<dbReference type="PANTHER" id="PTHR22959">
    <property type="entry name" value="PYM PROTEIN"/>
    <property type="match status" value="1"/>
</dbReference>
<organism evidence="5 6">
    <name type="scientific">Bursaphelenchus okinawaensis</name>
    <dbReference type="NCBI Taxonomy" id="465554"/>
    <lineage>
        <taxon>Eukaryota</taxon>
        <taxon>Metazoa</taxon>
        <taxon>Ecdysozoa</taxon>
        <taxon>Nematoda</taxon>
        <taxon>Chromadorea</taxon>
        <taxon>Rhabditida</taxon>
        <taxon>Tylenchina</taxon>
        <taxon>Tylenchomorpha</taxon>
        <taxon>Aphelenchoidea</taxon>
        <taxon>Aphelenchoididae</taxon>
        <taxon>Bursaphelenchus</taxon>
    </lineage>
</organism>
<gene>
    <name evidence="5" type="ORF">BOKJ2_LOCUS3304</name>
</gene>
<dbReference type="OrthoDB" id="21625at2759"/>
<dbReference type="EMBL" id="CAJFCW020000002">
    <property type="protein sequence ID" value="CAG9091800.1"/>
    <property type="molecule type" value="Genomic_DNA"/>
</dbReference>
<evidence type="ECO:0000259" key="4">
    <source>
        <dbReference type="SMART" id="SM01273"/>
    </source>
</evidence>
<dbReference type="SUPFAM" id="SSF101931">
    <property type="entry name" value="Pym (Within the bgcn gene intron protein, WIBG), N-terminal domain"/>
    <property type="match status" value="1"/>
</dbReference>
<dbReference type="InterPro" id="IPR039333">
    <property type="entry name" value="PYM1"/>
</dbReference>
<reference evidence="5" key="1">
    <citation type="submission" date="2020-09" db="EMBL/GenBank/DDBJ databases">
        <authorList>
            <person name="Kikuchi T."/>
        </authorList>
    </citation>
    <scope>NUCLEOTIDE SEQUENCE</scope>
    <source>
        <strain evidence="5">SH1</strain>
    </source>
</reference>
<sequence>MSGATGGDRRIKTANGDTFIPATQRPDGTWRKAVKVREGYIPADERPRYQCKAQREAEERASKPKLPVGWSPKDLQREANKIKDEKKKRNAMPVAAVQSNNVPVTPGDHIQKKINGLKKKLDDIDILQKRIDSGELKNPEKTQLEKIERRPVLNDEIAKLTDELEKLTA</sequence>
<evidence type="ECO:0000313" key="5">
    <source>
        <dbReference type="EMBL" id="CAD5210658.1"/>
    </source>
</evidence>